<evidence type="ECO:0000313" key="2">
    <source>
        <dbReference type="Proteomes" id="UP001345827"/>
    </source>
</evidence>
<organism evidence="1 2">
    <name type="scientific">Vermiconidia calcicola</name>
    <dbReference type="NCBI Taxonomy" id="1690605"/>
    <lineage>
        <taxon>Eukaryota</taxon>
        <taxon>Fungi</taxon>
        <taxon>Dikarya</taxon>
        <taxon>Ascomycota</taxon>
        <taxon>Pezizomycotina</taxon>
        <taxon>Dothideomycetes</taxon>
        <taxon>Dothideomycetidae</taxon>
        <taxon>Mycosphaerellales</taxon>
        <taxon>Extremaceae</taxon>
        <taxon>Vermiconidia</taxon>
    </lineage>
</organism>
<dbReference type="AlphaFoldDB" id="A0AAV9QM98"/>
<dbReference type="Proteomes" id="UP001345827">
    <property type="component" value="Unassembled WGS sequence"/>
</dbReference>
<comment type="caution">
    <text evidence="1">The sequence shown here is derived from an EMBL/GenBank/DDBJ whole genome shotgun (WGS) entry which is preliminary data.</text>
</comment>
<dbReference type="EMBL" id="JAXLQG010000001">
    <property type="protein sequence ID" value="KAK5545112.1"/>
    <property type="molecule type" value="Genomic_DNA"/>
</dbReference>
<keyword evidence="2" id="KW-1185">Reference proteome</keyword>
<evidence type="ECO:0000313" key="1">
    <source>
        <dbReference type="EMBL" id="KAK5545112.1"/>
    </source>
</evidence>
<proteinExistence type="predicted"/>
<sequence length="316" mass="35740">MFEPSQKMLCALNNTVARLKRTKSLYQAGDILNALWPLLRSQTKQSTVDRVHVRVENTIDFFETLETTACFELNPLGGFPGDKRVTRAVLDVFPVTDRDVICSLGVVLRKLLAGVCSHIQTLEVKIKDPKLMVHCHQREDPEGAYYDFAVVNGLILINLRSRAFRLEDHEVPTHYIFRVRLKDSGEDFAIDIANAKYGHFDTVVPSDNYLSQRVGRVIRGNIATSYSATSMPRLAHLRRLIALSEFNTFRMKHLVEAWLETKGLGYETLVSLSKPRFEAELADLEAFATTGLLESYKAAVTCANLAADVRFIFERD</sequence>
<name>A0AAV9QM98_9PEZI</name>
<reference evidence="1 2" key="1">
    <citation type="submission" date="2023-06" db="EMBL/GenBank/DDBJ databases">
        <title>Black Yeasts Isolated from many extreme environments.</title>
        <authorList>
            <person name="Coleine C."/>
            <person name="Stajich J.E."/>
            <person name="Selbmann L."/>
        </authorList>
    </citation>
    <scope>NUCLEOTIDE SEQUENCE [LARGE SCALE GENOMIC DNA]</scope>
    <source>
        <strain evidence="1 2">CCFEE 5887</strain>
    </source>
</reference>
<protein>
    <submittedName>
        <fullName evidence="1">Uncharacterized protein</fullName>
    </submittedName>
</protein>
<accession>A0AAV9QM98</accession>
<gene>
    <name evidence="1" type="ORF">LTR25_000119</name>
</gene>